<keyword evidence="4" id="KW-1185">Reference proteome</keyword>
<dbReference type="PANTHER" id="PTHR34272">
    <property type="entry name" value="EXPRESSED PROTEIN"/>
    <property type="match status" value="1"/>
</dbReference>
<reference evidence="4" key="1">
    <citation type="submission" date="2013-09" db="EMBL/GenBank/DDBJ databases">
        <title>Corchorus olitorius genome sequencing.</title>
        <authorList>
            <person name="Alam M."/>
            <person name="Haque M.S."/>
            <person name="Islam M.S."/>
            <person name="Emdad E.M."/>
            <person name="Islam M.M."/>
            <person name="Ahmed B."/>
            <person name="Halim A."/>
            <person name="Hossen Q.M.M."/>
            <person name="Hossain M.Z."/>
            <person name="Ahmed R."/>
            <person name="Khan M.M."/>
            <person name="Islam R."/>
            <person name="Rashid M.M."/>
            <person name="Khan S.A."/>
            <person name="Rahman M.S."/>
            <person name="Alam M."/>
            <person name="Yahiya A.S."/>
            <person name="Khan M.S."/>
            <person name="Azam M.S."/>
            <person name="Haque T."/>
            <person name="Lashkar M.Z.H."/>
            <person name="Akhand A.I."/>
            <person name="Morshed G."/>
            <person name="Roy S."/>
            <person name="Uddin K.S."/>
            <person name="Rabeya T."/>
            <person name="Hossain A.S."/>
            <person name="Chowdhury A."/>
            <person name="Snigdha A.R."/>
            <person name="Mortoza M.S."/>
            <person name="Matin S.A."/>
            <person name="Hoque S.M.E."/>
            <person name="Islam M.K."/>
            <person name="Roy D.K."/>
            <person name="Haider R."/>
            <person name="Moosa M.M."/>
            <person name="Elias S.M."/>
            <person name="Hasan A.M."/>
            <person name="Jahan S."/>
            <person name="Shafiuddin M."/>
            <person name="Mahmood N."/>
            <person name="Shommy N.S."/>
        </authorList>
    </citation>
    <scope>NUCLEOTIDE SEQUENCE [LARGE SCALE GENOMIC DNA]</scope>
    <source>
        <strain evidence="4">cv. O-4</strain>
    </source>
</reference>
<dbReference type="STRING" id="93759.A0A1R3KD12"/>
<name>A0A1R3KD12_9ROSI</name>
<comment type="caution">
    <text evidence="3">The sequence shown here is derived from an EMBL/GenBank/DDBJ whole genome shotgun (WGS) entry which is preliminary data.</text>
</comment>
<evidence type="ECO:0000259" key="2">
    <source>
        <dbReference type="Pfam" id="PF23324"/>
    </source>
</evidence>
<evidence type="ECO:0000313" key="4">
    <source>
        <dbReference type="Proteomes" id="UP000187203"/>
    </source>
</evidence>
<dbReference type="Pfam" id="PF23324">
    <property type="entry name" value="DUF7086"/>
    <property type="match status" value="1"/>
</dbReference>
<feature type="domain" description="DUF7086" evidence="2">
    <location>
        <begin position="161"/>
        <end position="292"/>
    </location>
</feature>
<dbReference type="InterPro" id="IPR055513">
    <property type="entry name" value="DUF7086"/>
</dbReference>
<evidence type="ECO:0000256" key="1">
    <source>
        <dbReference type="SAM" id="MobiDB-lite"/>
    </source>
</evidence>
<gene>
    <name evidence="3" type="ORF">COLO4_09162</name>
</gene>
<protein>
    <recommendedName>
        <fullName evidence="2">DUF7086 domain-containing protein</fullName>
    </recommendedName>
</protein>
<dbReference type="AlphaFoldDB" id="A0A1R3KD12"/>
<sequence length="300" mass="34384">MAMTKSLFYLRFEEVPEEHAELLKLSLATPSSSSFGHQETKQLMPCKPSSRKRLRFDHDEDEEKTQGGLDLSLSIRPPGLPPPPSQAVLHHHQEASSSSVNRNNPLRLEVITETGSGLFSSYHQRSRVRRNPFQAPKKGKSETIAPPFPWATTRRATVHSLEDLLSRGVYMISGDVECRECQETFKIEYNLEEKFTEIADFIVENMPGMHQRAPDVWMSPRLNNCSKCGVDLKPVFTNKKRDINWLFLLLGNMLGCCKLSELKYFCKHTKNHRTGAKDRLLYLTYLELCKQLDPNGPFEF</sequence>
<dbReference type="Proteomes" id="UP000187203">
    <property type="component" value="Unassembled WGS sequence"/>
</dbReference>
<organism evidence="3 4">
    <name type="scientific">Corchorus olitorius</name>
    <dbReference type="NCBI Taxonomy" id="93759"/>
    <lineage>
        <taxon>Eukaryota</taxon>
        <taxon>Viridiplantae</taxon>
        <taxon>Streptophyta</taxon>
        <taxon>Embryophyta</taxon>
        <taxon>Tracheophyta</taxon>
        <taxon>Spermatophyta</taxon>
        <taxon>Magnoliopsida</taxon>
        <taxon>eudicotyledons</taxon>
        <taxon>Gunneridae</taxon>
        <taxon>Pentapetalae</taxon>
        <taxon>rosids</taxon>
        <taxon>malvids</taxon>
        <taxon>Malvales</taxon>
        <taxon>Malvaceae</taxon>
        <taxon>Grewioideae</taxon>
        <taxon>Apeibeae</taxon>
        <taxon>Corchorus</taxon>
    </lineage>
</organism>
<feature type="region of interest" description="Disordered" evidence="1">
    <location>
        <begin position="30"/>
        <end position="100"/>
    </location>
</feature>
<dbReference type="OrthoDB" id="1900495at2759"/>
<proteinExistence type="predicted"/>
<dbReference type="EMBL" id="AWUE01014127">
    <property type="protein sequence ID" value="OMP04966.1"/>
    <property type="molecule type" value="Genomic_DNA"/>
</dbReference>
<accession>A0A1R3KD12</accession>
<dbReference type="PANTHER" id="PTHR34272:SF1">
    <property type="entry name" value="EXPRESSED PROTEIN"/>
    <property type="match status" value="1"/>
</dbReference>
<evidence type="ECO:0000313" key="3">
    <source>
        <dbReference type="EMBL" id="OMP04966.1"/>
    </source>
</evidence>
<feature type="region of interest" description="Disordered" evidence="1">
    <location>
        <begin position="123"/>
        <end position="147"/>
    </location>
</feature>